<proteinExistence type="predicted"/>
<protein>
    <submittedName>
        <fullName evidence="2">CsbD family protein</fullName>
    </submittedName>
</protein>
<feature type="compositionally biased region" description="Polar residues" evidence="1">
    <location>
        <begin position="1"/>
        <end position="15"/>
    </location>
</feature>
<comment type="caution">
    <text evidence="2">The sequence shown here is derived from an EMBL/GenBank/DDBJ whole genome shotgun (WGS) entry which is preliminary data.</text>
</comment>
<sequence>MSKTGTEGTLRQASENLKETIGSPTGDIATQSEAKTGELRGCDGSRAPALSSNGLAVLTGAAAMASCSE</sequence>
<name>A0ABN0FUT8_9BURK</name>
<dbReference type="EMBL" id="AKAU01000018">
    <property type="protein sequence ID" value="EIN02573.1"/>
    <property type="molecule type" value="Genomic_DNA"/>
</dbReference>
<keyword evidence="3" id="KW-1185">Reference proteome</keyword>
<organism evidence="2 3">
    <name type="scientific">Paraburkholderia hospita</name>
    <dbReference type="NCBI Taxonomy" id="169430"/>
    <lineage>
        <taxon>Bacteria</taxon>
        <taxon>Pseudomonadati</taxon>
        <taxon>Pseudomonadota</taxon>
        <taxon>Betaproteobacteria</taxon>
        <taxon>Burkholderiales</taxon>
        <taxon>Burkholderiaceae</taxon>
        <taxon>Paraburkholderia</taxon>
    </lineage>
</organism>
<evidence type="ECO:0000313" key="2">
    <source>
        <dbReference type="EMBL" id="EIN02573.1"/>
    </source>
</evidence>
<evidence type="ECO:0000313" key="3">
    <source>
        <dbReference type="Proteomes" id="UP000004980"/>
    </source>
</evidence>
<accession>A0ABN0FUT8</accession>
<dbReference type="RefSeq" id="WP_007577614.1">
    <property type="nucleotide sequence ID" value="NZ_AKAU01000018.1"/>
</dbReference>
<feature type="region of interest" description="Disordered" evidence="1">
    <location>
        <begin position="1"/>
        <end position="50"/>
    </location>
</feature>
<dbReference type="Proteomes" id="UP000004980">
    <property type="component" value="Unassembled WGS sequence"/>
</dbReference>
<reference evidence="2 3" key="1">
    <citation type="journal article" date="2012" name="J. Bacteriol.">
        <title>Draft Genome Sequence of the Soil Bacterium Burkholderia terrae Strain BS001, Which Interacts with Fungal Surface Structures.</title>
        <authorList>
            <person name="Nazir R."/>
            <person name="Hansen M.A."/>
            <person name="Sorensen S."/>
            <person name="van Elsas J.D."/>
        </authorList>
    </citation>
    <scope>NUCLEOTIDE SEQUENCE [LARGE SCALE GENOMIC DNA]</scope>
    <source>
        <strain evidence="2 3">BS001</strain>
    </source>
</reference>
<gene>
    <name evidence="2" type="ORF">WQE_03242</name>
</gene>
<evidence type="ECO:0000256" key="1">
    <source>
        <dbReference type="SAM" id="MobiDB-lite"/>
    </source>
</evidence>